<dbReference type="AlphaFoldDB" id="A0A8S3HXE3"/>
<dbReference type="Proteomes" id="UP000676336">
    <property type="component" value="Unassembled WGS sequence"/>
</dbReference>
<comment type="caution">
    <text evidence="2">The sequence shown here is derived from an EMBL/GenBank/DDBJ whole genome shotgun (WGS) entry which is preliminary data.</text>
</comment>
<organism evidence="2 3">
    <name type="scientific">Rotaria magnacalcarata</name>
    <dbReference type="NCBI Taxonomy" id="392030"/>
    <lineage>
        <taxon>Eukaryota</taxon>
        <taxon>Metazoa</taxon>
        <taxon>Spiralia</taxon>
        <taxon>Gnathifera</taxon>
        <taxon>Rotifera</taxon>
        <taxon>Eurotatoria</taxon>
        <taxon>Bdelloidea</taxon>
        <taxon>Philodinida</taxon>
        <taxon>Philodinidae</taxon>
        <taxon>Rotaria</taxon>
    </lineage>
</organism>
<gene>
    <name evidence="1" type="ORF">SMN809_LOCUS57887</name>
    <name evidence="2" type="ORF">SMN809_LOCUS71232</name>
</gene>
<evidence type="ECO:0000313" key="2">
    <source>
        <dbReference type="EMBL" id="CAF5188108.1"/>
    </source>
</evidence>
<sequence>NVHAGKTYDYFNSADANDNDLISSGFPAWLSRSRKFCCAPPL</sequence>
<protein>
    <submittedName>
        <fullName evidence="2">Uncharacterized protein</fullName>
    </submittedName>
</protein>
<dbReference type="EMBL" id="CAJOBI010214537">
    <property type="protein sequence ID" value="CAF5026356.1"/>
    <property type="molecule type" value="Genomic_DNA"/>
</dbReference>
<proteinExistence type="predicted"/>
<accession>A0A8S3HXE3</accession>
<reference evidence="2" key="1">
    <citation type="submission" date="2021-02" db="EMBL/GenBank/DDBJ databases">
        <authorList>
            <person name="Nowell W R."/>
        </authorList>
    </citation>
    <scope>NUCLEOTIDE SEQUENCE</scope>
</reference>
<name>A0A8S3HXE3_9BILA</name>
<evidence type="ECO:0000313" key="3">
    <source>
        <dbReference type="Proteomes" id="UP000676336"/>
    </source>
</evidence>
<dbReference type="EMBL" id="CAJOBI010323208">
    <property type="protein sequence ID" value="CAF5188108.1"/>
    <property type="molecule type" value="Genomic_DNA"/>
</dbReference>
<evidence type="ECO:0000313" key="1">
    <source>
        <dbReference type="EMBL" id="CAF5026356.1"/>
    </source>
</evidence>
<feature type="non-terminal residue" evidence="2">
    <location>
        <position position="1"/>
    </location>
</feature>